<dbReference type="SUPFAM" id="SSF53335">
    <property type="entry name" value="S-adenosyl-L-methionine-dependent methyltransferases"/>
    <property type="match status" value="1"/>
</dbReference>
<dbReference type="PANTHER" id="PTHR44942">
    <property type="entry name" value="METHYLTRANSF_11 DOMAIN-CONTAINING PROTEIN"/>
    <property type="match status" value="1"/>
</dbReference>
<dbReference type="PANTHER" id="PTHR44942:SF4">
    <property type="entry name" value="METHYLTRANSFERASE TYPE 11 DOMAIN-CONTAINING PROTEIN"/>
    <property type="match status" value="1"/>
</dbReference>
<keyword evidence="1 4" id="KW-0489">Methyltransferase</keyword>
<dbReference type="GO" id="GO:0008168">
    <property type="term" value="F:methyltransferase activity"/>
    <property type="evidence" value="ECO:0007669"/>
    <property type="project" value="UniProtKB-KW"/>
</dbReference>
<feature type="domain" description="Methyltransferase" evidence="3">
    <location>
        <begin position="46"/>
        <end position="138"/>
    </location>
</feature>
<gene>
    <name evidence="4" type="ORF">GCM10010260_28200</name>
</gene>
<dbReference type="GO" id="GO:0032259">
    <property type="term" value="P:methylation"/>
    <property type="evidence" value="ECO:0007669"/>
    <property type="project" value="UniProtKB-KW"/>
</dbReference>
<dbReference type="Pfam" id="PF13649">
    <property type="entry name" value="Methyltransf_25"/>
    <property type="match status" value="1"/>
</dbReference>
<dbReference type="InterPro" id="IPR051052">
    <property type="entry name" value="Diverse_substrate_MTase"/>
</dbReference>
<dbReference type="InterPro" id="IPR041698">
    <property type="entry name" value="Methyltransf_25"/>
</dbReference>
<evidence type="ECO:0000259" key="3">
    <source>
        <dbReference type="Pfam" id="PF13649"/>
    </source>
</evidence>
<sequence>MDDWEWDETLFEGTAGYYARGRLPYAPGLVALLAEVLAADGRGRLLDVGCGPGTVAVPLAGLFRETVGVDPDAGMIAEAASRATAAGLAGRARWVRMRAEELPAGLGLFTVAVFAQSFHWMDRERVARTVRGMLGPGGALVHLSDLKTQTRAAAGMPYPAVPYPDVEELVKRYLGPVRRAGRGLLPRGTAGGEGAILAGAGFLGPERYVVPGGQELRRTVDDVVAWTFSMSYAAPHLFGPRREAFEADLRRLLLRASAAGLFSERVPSTEVFVWRQPGSGPVRTAGEPGSRLGG</sequence>
<dbReference type="InterPro" id="IPR029063">
    <property type="entry name" value="SAM-dependent_MTases_sf"/>
</dbReference>
<dbReference type="CDD" id="cd02440">
    <property type="entry name" value="AdoMet_MTases"/>
    <property type="match status" value="1"/>
</dbReference>
<dbReference type="RefSeq" id="WP_191873838.1">
    <property type="nucleotide sequence ID" value="NZ_BMTD01000005.1"/>
</dbReference>
<reference evidence="4" key="2">
    <citation type="submission" date="2020-09" db="EMBL/GenBank/DDBJ databases">
        <authorList>
            <person name="Sun Q."/>
            <person name="Ohkuma M."/>
        </authorList>
    </citation>
    <scope>NUCLEOTIDE SEQUENCE</scope>
    <source>
        <strain evidence="4">JCM 4369</strain>
    </source>
</reference>
<evidence type="ECO:0000313" key="5">
    <source>
        <dbReference type="Proteomes" id="UP000618795"/>
    </source>
</evidence>
<comment type="caution">
    <text evidence="4">The sequence shown here is derived from an EMBL/GenBank/DDBJ whole genome shotgun (WGS) entry which is preliminary data.</text>
</comment>
<reference evidence="4" key="1">
    <citation type="journal article" date="2014" name="Int. J. Syst. Evol. Microbiol.">
        <title>Complete genome sequence of Corynebacterium casei LMG S-19264T (=DSM 44701T), isolated from a smear-ripened cheese.</title>
        <authorList>
            <consortium name="US DOE Joint Genome Institute (JGI-PGF)"/>
            <person name="Walter F."/>
            <person name="Albersmeier A."/>
            <person name="Kalinowski J."/>
            <person name="Ruckert C."/>
        </authorList>
    </citation>
    <scope>NUCLEOTIDE SEQUENCE</scope>
    <source>
        <strain evidence="4">JCM 4369</strain>
    </source>
</reference>
<dbReference type="EMBL" id="BMTD01000005">
    <property type="protein sequence ID" value="GGU92004.1"/>
    <property type="molecule type" value="Genomic_DNA"/>
</dbReference>
<protein>
    <submittedName>
        <fullName evidence="4">Methyltransferase</fullName>
    </submittedName>
</protein>
<keyword evidence="2" id="KW-0808">Transferase</keyword>
<organism evidence="4 5">
    <name type="scientific">Streptomyces filipinensis</name>
    <dbReference type="NCBI Taxonomy" id="66887"/>
    <lineage>
        <taxon>Bacteria</taxon>
        <taxon>Bacillati</taxon>
        <taxon>Actinomycetota</taxon>
        <taxon>Actinomycetes</taxon>
        <taxon>Kitasatosporales</taxon>
        <taxon>Streptomycetaceae</taxon>
        <taxon>Streptomyces</taxon>
    </lineage>
</organism>
<dbReference type="AlphaFoldDB" id="A0A918IBI7"/>
<name>A0A918IBI7_9ACTN</name>
<proteinExistence type="predicted"/>
<keyword evidence="5" id="KW-1185">Reference proteome</keyword>
<evidence type="ECO:0000313" key="4">
    <source>
        <dbReference type="EMBL" id="GGU92004.1"/>
    </source>
</evidence>
<evidence type="ECO:0000256" key="1">
    <source>
        <dbReference type="ARBA" id="ARBA00022603"/>
    </source>
</evidence>
<evidence type="ECO:0000256" key="2">
    <source>
        <dbReference type="ARBA" id="ARBA00022679"/>
    </source>
</evidence>
<dbReference type="Proteomes" id="UP000618795">
    <property type="component" value="Unassembled WGS sequence"/>
</dbReference>
<accession>A0A918IBI7</accession>
<dbReference type="Gene3D" id="3.40.50.150">
    <property type="entry name" value="Vaccinia Virus protein VP39"/>
    <property type="match status" value="1"/>
</dbReference>